<reference evidence="3" key="1">
    <citation type="submission" date="2020-09" db="EMBL/GenBank/DDBJ databases">
        <authorList>
            <person name="Kikuchi T."/>
        </authorList>
    </citation>
    <scope>NUCLEOTIDE SEQUENCE</scope>
    <source>
        <strain evidence="3">SH1</strain>
    </source>
</reference>
<dbReference type="EMBL" id="CAJFCW020000006">
    <property type="protein sequence ID" value="CAG9124197.1"/>
    <property type="molecule type" value="Genomic_DNA"/>
</dbReference>
<dbReference type="Proteomes" id="UP000614601">
    <property type="component" value="Unassembled WGS sequence"/>
</dbReference>
<dbReference type="OrthoDB" id="5853050at2759"/>
<feature type="region of interest" description="Disordered" evidence="1">
    <location>
        <begin position="165"/>
        <end position="193"/>
    </location>
</feature>
<keyword evidence="4" id="KW-1185">Reference proteome</keyword>
<dbReference type="EMBL" id="CAJFDH010000006">
    <property type="protein sequence ID" value="CAD5228170.1"/>
    <property type="molecule type" value="Genomic_DNA"/>
</dbReference>
<dbReference type="AlphaFoldDB" id="A0A811LMM6"/>
<sequence>MLRLLSLSLLLLIVNGQEEARRVLYGLPPLPDDPTTTQAPPPTIRPRVFRFGPLLNVLQPPPHPAPLPPPALPHHHGLHLPLPTLGGNPFDNYHNINVIPELPPRPENKLNGYYDLDGNFVPYGNEQNLPAGQPRPKRSPMSQEDLNLRLLEEEYAYDDEIAEPKVQNAGTTKGPAPKTNTKATKASPKPTNRVQMISHDTDSLEAPKIKTVPKRSRSKAVINQNTTKKPLNVHPRFLPQPPKARTPVQRPRQVLKTAPQPQAYYPQQVAAPQQTVTAPQHQVQAAYYPPQNQQYSQPPQYRQPQYQQYPQPLPPVQYAAPSAEARPVAADNRDPQVIAYLKEVEDYDWDFKGERPDLSPGAVQVTTPETLVALDGRSDRSLVGTTQPPYSPATFPTARYGPGVATSAPARPQAYTSSPHDLLGIFGGTPHPILSGFGQLFSGFPGLGGRRK</sequence>
<dbReference type="Proteomes" id="UP000783686">
    <property type="component" value="Unassembled WGS sequence"/>
</dbReference>
<evidence type="ECO:0000256" key="1">
    <source>
        <dbReference type="SAM" id="MobiDB-lite"/>
    </source>
</evidence>
<accession>A0A811LMM6</accession>
<evidence type="ECO:0000313" key="4">
    <source>
        <dbReference type="Proteomes" id="UP000614601"/>
    </source>
</evidence>
<proteinExistence type="predicted"/>
<keyword evidence="2" id="KW-0732">Signal</keyword>
<evidence type="ECO:0000313" key="3">
    <source>
        <dbReference type="EMBL" id="CAD5228170.1"/>
    </source>
</evidence>
<protein>
    <submittedName>
        <fullName evidence="3">Uncharacterized protein</fullName>
    </submittedName>
</protein>
<feature type="chain" id="PRO_5036221429" evidence="2">
    <location>
        <begin position="17"/>
        <end position="452"/>
    </location>
</feature>
<feature type="signal peptide" evidence="2">
    <location>
        <begin position="1"/>
        <end position="16"/>
    </location>
</feature>
<feature type="region of interest" description="Disordered" evidence="1">
    <location>
        <begin position="211"/>
        <end position="281"/>
    </location>
</feature>
<evidence type="ECO:0000256" key="2">
    <source>
        <dbReference type="SAM" id="SignalP"/>
    </source>
</evidence>
<feature type="compositionally biased region" description="Polar residues" evidence="1">
    <location>
        <begin position="178"/>
        <end position="193"/>
    </location>
</feature>
<gene>
    <name evidence="3" type="ORF">BOKJ2_LOCUS12544</name>
</gene>
<organism evidence="3 4">
    <name type="scientific">Bursaphelenchus okinawaensis</name>
    <dbReference type="NCBI Taxonomy" id="465554"/>
    <lineage>
        <taxon>Eukaryota</taxon>
        <taxon>Metazoa</taxon>
        <taxon>Ecdysozoa</taxon>
        <taxon>Nematoda</taxon>
        <taxon>Chromadorea</taxon>
        <taxon>Rhabditida</taxon>
        <taxon>Tylenchina</taxon>
        <taxon>Tylenchomorpha</taxon>
        <taxon>Aphelenchoidea</taxon>
        <taxon>Aphelenchoididae</taxon>
        <taxon>Bursaphelenchus</taxon>
    </lineage>
</organism>
<comment type="caution">
    <text evidence="3">The sequence shown here is derived from an EMBL/GenBank/DDBJ whole genome shotgun (WGS) entry which is preliminary data.</text>
</comment>
<name>A0A811LMM6_9BILA</name>
<feature type="compositionally biased region" description="Low complexity" evidence="1">
    <location>
        <begin position="257"/>
        <end position="281"/>
    </location>
</feature>